<protein>
    <submittedName>
        <fullName evidence="1">Bap-like</fullName>
    </submittedName>
</protein>
<reference evidence="1" key="2">
    <citation type="journal article" date="2007" name="Science">
        <title>Draft genome sequence of the sexually transmitted pathogen Trichomonas vaginalis.</title>
        <authorList>
            <person name="Carlton J.M."/>
            <person name="Hirt R.P."/>
            <person name="Silva J.C."/>
            <person name="Delcher A.L."/>
            <person name="Schatz M."/>
            <person name="Zhao Q."/>
            <person name="Wortman J.R."/>
            <person name="Bidwell S.L."/>
            <person name="Alsmark U.C.M."/>
            <person name="Besteiro S."/>
            <person name="Sicheritz-Ponten T."/>
            <person name="Noel C.J."/>
            <person name="Dacks J.B."/>
            <person name="Foster P.G."/>
            <person name="Simillion C."/>
            <person name="Van de Peer Y."/>
            <person name="Miranda-Saavedra D."/>
            <person name="Barton G.J."/>
            <person name="Westrop G.D."/>
            <person name="Mueller S."/>
            <person name="Dessi D."/>
            <person name="Fiori P.L."/>
            <person name="Ren Q."/>
            <person name="Paulsen I."/>
            <person name="Zhang H."/>
            <person name="Bastida-Corcuera F.D."/>
            <person name="Simoes-Barbosa A."/>
            <person name="Brown M.T."/>
            <person name="Hayes R.D."/>
            <person name="Mukherjee M."/>
            <person name="Okumura C.Y."/>
            <person name="Schneider R."/>
            <person name="Smith A.J."/>
            <person name="Vanacova S."/>
            <person name="Villalvazo M."/>
            <person name="Haas B.J."/>
            <person name="Pertea M."/>
            <person name="Feldblyum T.V."/>
            <person name="Utterback T.R."/>
            <person name="Shu C.L."/>
            <person name="Osoegawa K."/>
            <person name="de Jong P.J."/>
            <person name="Hrdy I."/>
            <person name="Horvathova L."/>
            <person name="Zubacova Z."/>
            <person name="Dolezal P."/>
            <person name="Malik S.B."/>
            <person name="Logsdon J.M. Jr."/>
            <person name="Henze K."/>
            <person name="Gupta A."/>
            <person name="Wang C.C."/>
            <person name="Dunne R.L."/>
            <person name="Upcroft J.A."/>
            <person name="Upcroft P."/>
            <person name="White O."/>
            <person name="Salzberg S.L."/>
            <person name="Tang P."/>
            <person name="Chiu C.-H."/>
            <person name="Lee Y.-S."/>
            <person name="Embley T.M."/>
            <person name="Coombs G.H."/>
            <person name="Mottram J.C."/>
            <person name="Tachezy J."/>
            <person name="Fraser-Liggett C.M."/>
            <person name="Johnson P.J."/>
        </authorList>
    </citation>
    <scope>NUCLEOTIDE SEQUENCE [LARGE SCALE GENOMIC DNA]</scope>
    <source>
        <strain evidence="1">G3</strain>
    </source>
</reference>
<dbReference type="VEuPathDB" id="TrichDB:TVAG_238780"/>
<gene>
    <name evidence="1" type="ORF">TVAG_238780</name>
</gene>
<keyword evidence="2" id="KW-1185">Reference proteome</keyword>
<evidence type="ECO:0000313" key="2">
    <source>
        <dbReference type="Proteomes" id="UP000001542"/>
    </source>
</evidence>
<dbReference type="AlphaFoldDB" id="A2DGB0"/>
<dbReference type="RefSeq" id="XP_001581492.1">
    <property type="nucleotide sequence ID" value="XM_001581442.1"/>
</dbReference>
<evidence type="ECO:0000313" key="1">
    <source>
        <dbReference type="EMBL" id="EAY20506.1"/>
    </source>
</evidence>
<name>A2DGB0_TRIV3</name>
<dbReference type="VEuPathDB" id="TrichDB:TVAGG3_0967060"/>
<dbReference type="Proteomes" id="UP000001542">
    <property type="component" value="Unassembled WGS sequence"/>
</dbReference>
<proteinExistence type="predicted"/>
<accession>A2DGB0</accession>
<reference evidence="1" key="1">
    <citation type="submission" date="2006-10" db="EMBL/GenBank/DDBJ databases">
        <authorList>
            <person name="Amadeo P."/>
            <person name="Zhao Q."/>
            <person name="Wortman J."/>
            <person name="Fraser-Liggett C."/>
            <person name="Carlton J."/>
        </authorList>
    </citation>
    <scope>NUCLEOTIDE SEQUENCE</scope>
    <source>
        <strain evidence="1">G3</strain>
    </source>
</reference>
<dbReference type="EMBL" id="DS113197">
    <property type="protein sequence ID" value="EAY20506.1"/>
    <property type="molecule type" value="Genomic_DNA"/>
</dbReference>
<sequence length="623" mass="71022">MAMLPLEIDSLSAEPYFYTPGTNLSIVANVYDYNANPVPYWYLTILKNEEPIEIGGETIEDISLESTSIGKNDRKTLKYPEEKDIPTSSIEVGNYTAELTFRESDEYDSKKFTKGRFDFFIRNRMHIEYIEGNKEFYFPGEEASLKFKFLNDEDEDTYYNVYVNDVKEVVHETNRDPFIVKIQIPENAPIGDYIINYNVSVADVIWSENKSGTIQVRAKPNISNPIRMDSYLIDDEIIILFTCNDEDDNDDFRISYKIGKTSDFHQLPDTISANVSKETILKIKVDNSLLKPGINEVFIKVSDSFHIESNIIQTDIKIVNKPVIIISRQSDFYQVGDDIHLYIDLTDNDDEDYANISFSFGEDSSNPTFLQQITYPNNGHSFSDYLETFKIPNARAGPLNLTIFATDSFGRTSNQTIVLLIHKNPTITPHILETDLVPGKTYQVTFDISDEDLPNDEINISYKLGSNDYQYVLTYRVDVAKEFNVSIPFDYPPGETTIFVKAVDNYSLSDEKRLTVNIKHKPTITVDELEKFDYTGGNVVIFKGIYSDEDNDLGKIHLISEIGNSTSEAINSGEIFSISLPIPKEQQVGSITVYLFGEDLDGLTSEKHPVTFRVRSTPPIWRM</sequence>
<organism evidence="1 2">
    <name type="scientific">Trichomonas vaginalis (strain ATCC PRA-98 / G3)</name>
    <dbReference type="NCBI Taxonomy" id="412133"/>
    <lineage>
        <taxon>Eukaryota</taxon>
        <taxon>Metamonada</taxon>
        <taxon>Parabasalia</taxon>
        <taxon>Trichomonadida</taxon>
        <taxon>Trichomonadidae</taxon>
        <taxon>Trichomonas</taxon>
    </lineage>
</organism>
<dbReference type="InParanoid" id="A2DGB0"/>
<dbReference type="KEGG" id="tva:5466025"/>